<evidence type="ECO:0000313" key="11">
    <source>
        <dbReference type="Proteomes" id="UP000256540"/>
    </source>
</evidence>
<comment type="similarity">
    <text evidence="3">Belongs to the glycosyltransferase 8 family.</text>
</comment>
<dbReference type="EC" id="2.4.1.44" evidence="10"/>
<dbReference type="InterPro" id="IPR002495">
    <property type="entry name" value="Glyco_trans_8"/>
</dbReference>
<protein>
    <submittedName>
        <fullName evidence="10">Lipopolysaccharide 3-alpha-galactosyltransferase</fullName>
        <ecNumber evidence="10">2.4.1.44</ecNumber>
    </submittedName>
</protein>
<gene>
    <name evidence="10" type="ORF">DMB84_016615</name>
</gene>
<name>A0AA93AJL9_9GAMM</name>
<comment type="caution">
    <text evidence="10">The sequence shown here is derived from an EMBL/GenBank/DDBJ whole genome shotgun (WGS) entry which is preliminary data.</text>
</comment>
<dbReference type="GO" id="GO:0046872">
    <property type="term" value="F:metal ion binding"/>
    <property type="evidence" value="ECO:0007669"/>
    <property type="project" value="UniProtKB-KW"/>
</dbReference>
<sequence length="339" mass="39151">MYFDKEKVIKTVHSFSYSKKDAELDIAFGTDEKFIYGCAIAIASILLKNPDYCLSFHVFTDKLSDGDKARFQEMAEQYNTTINIYIVDCTWLKTLPETKLWSYAIYFRFIIADYFYQILDRVLYLDADIICNGSLQELIKLDISSHIAAAVLDGDSSWWENRAQKLQQPELSNGYFNSGVLLIEINNWHQASVTENSMRFLIDPEMKKVITHPDQDVLNILLAGKANQLGYKYNTQFSINYELKYSNGESAPTPISTETVFIHYIGPTKPWHKWAANYSCTKYFLKAKDNSPWRNEPLLGAVTASNMRYCAKHQFHNGKYIKGIKSYAKYFLMKALFGR</sequence>
<evidence type="ECO:0000256" key="8">
    <source>
        <dbReference type="ARBA" id="ARBA00022985"/>
    </source>
</evidence>
<accession>A0AA93AJL9</accession>
<evidence type="ECO:0000313" key="10">
    <source>
        <dbReference type="EMBL" id="RRO15226.1"/>
    </source>
</evidence>
<organism evidence="10 11">
    <name type="scientific">Pectobacterium aquaticum</name>
    <dbReference type="NCBI Taxonomy" id="2204145"/>
    <lineage>
        <taxon>Bacteria</taxon>
        <taxon>Pseudomonadati</taxon>
        <taxon>Pseudomonadota</taxon>
        <taxon>Gammaproteobacteria</taxon>
        <taxon>Enterobacterales</taxon>
        <taxon>Pectobacteriaceae</taxon>
        <taxon>Pectobacterium</taxon>
    </lineage>
</organism>
<dbReference type="NCBIfam" id="NF011718">
    <property type="entry name" value="PRK15171.1"/>
    <property type="match status" value="1"/>
</dbReference>
<dbReference type="Gene3D" id="3.90.550.10">
    <property type="entry name" value="Spore Coat Polysaccharide Biosynthesis Protein SpsA, Chain A"/>
    <property type="match status" value="1"/>
</dbReference>
<evidence type="ECO:0000256" key="3">
    <source>
        <dbReference type="ARBA" id="ARBA00006351"/>
    </source>
</evidence>
<keyword evidence="4 10" id="KW-0328">Glycosyltransferase</keyword>
<evidence type="ECO:0000256" key="5">
    <source>
        <dbReference type="ARBA" id="ARBA00022679"/>
    </source>
</evidence>
<dbReference type="EMBL" id="QHJS02000057">
    <property type="protein sequence ID" value="RRO15226.1"/>
    <property type="molecule type" value="Genomic_DNA"/>
</dbReference>
<keyword evidence="5 10" id="KW-0808">Transferase</keyword>
<evidence type="ECO:0000256" key="1">
    <source>
        <dbReference type="ARBA" id="ARBA00001946"/>
    </source>
</evidence>
<evidence type="ECO:0000256" key="4">
    <source>
        <dbReference type="ARBA" id="ARBA00022676"/>
    </source>
</evidence>
<keyword evidence="7" id="KW-0460">Magnesium</keyword>
<evidence type="ECO:0000256" key="7">
    <source>
        <dbReference type="ARBA" id="ARBA00022842"/>
    </source>
</evidence>
<feature type="domain" description="Glycosyl transferase family 8 C-terminal" evidence="9">
    <location>
        <begin position="278"/>
        <end position="334"/>
    </location>
</feature>
<comment type="pathway">
    <text evidence="2">Bacterial outer membrane biogenesis; LPS core biosynthesis.</text>
</comment>
<proteinExistence type="inferred from homology"/>
<keyword evidence="6" id="KW-0479">Metal-binding</keyword>
<dbReference type="GO" id="GO:0008918">
    <property type="term" value="F:lipopolysaccharide 3-alpha-galactosyltransferase activity"/>
    <property type="evidence" value="ECO:0007669"/>
    <property type="project" value="UniProtKB-EC"/>
</dbReference>
<keyword evidence="8" id="KW-0448">Lipopolysaccharide biosynthesis</keyword>
<dbReference type="SUPFAM" id="SSF53448">
    <property type="entry name" value="Nucleotide-diphospho-sugar transferases"/>
    <property type="match status" value="1"/>
</dbReference>
<evidence type="ECO:0000256" key="6">
    <source>
        <dbReference type="ARBA" id="ARBA00022723"/>
    </source>
</evidence>
<dbReference type="PANTHER" id="PTHR13778:SF47">
    <property type="entry name" value="LIPOPOLYSACCHARIDE 1,3-GALACTOSYLTRANSFERASE"/>
    <property type="match status" value="1"/>
</dbReference>
<dbReference type="InterPro" id="IPR050748">
    <property type="entry name" value="Glycosyltrans_8_dom-fam"/>
</dbReference>
<dbReference type="AlphaFoldDB" id="A0AA93AJL9"/>
<dbReference type="Proteomes" id="UP000256540">
    <property type="component" value="Unassembled WGS sequence"/>
</dbReference>
<dbReference type="Pfam" id="PF01501">
    <property type="entry name" value="Glyco_transf_8"/>
    <property type="match status" value="1"/>
</dbReference>
<comment type="cofactor">
    <cofactor evidence="1">
        <name>Mg(2+)</name>
        <dbReference type="ChEBI" id="CHEBI:18420"/>
    </cofactor>
</comment>
<dbReference type="PANTHER" id="PTHR13778">
    <property type="entry name" value="GLYCOSYLTRANSFERASE 8 DOMAIN-CONTAINING PROTEIN"/>
    <property type="match status" value="1"/>
</dbReference>
<dbReference type="Pfam" id="PF08437">
    <property type="entry name" value="Glyco_transf_8C"/>
    <property type="match status" value="1"/>
</dbReference>
<dbReference type="InterPro" id="IPR013645">
    <property type="entry name" value="Glyco_transf_8N"/>
</dbReference>
<evidence type="ECO:0000259" key="9">
    <source>
        <dbReference type="Pfam" id="PF08437"/>
    </source>
</evidence>
<reference evidence="10 11" key="1">
    <citation type="submission" date="2018-11" db="EMBL/GenBank/DDBJ databases">
        <title>Draft genome sequences of proposed Pectobacterium aquaticum sp. nov. isolated in France from fresh water.</title>
        <authorList>
            <person name="Pedron J."/>
            <person name="Barny M.A."/>
        </authorList>
    </citation>
    <scope>NUCLEOTIDE SEQUENCE [LARGE SCALE GENOMIC DNA]</scope>
    <source>
        <strain evidence="10 11">A127-S21-F16</strain>
    </source>
</reference>
<dbReference type="InterPro" id="IPR029044">
    <property type="entry name" value="Nucleotide-diphossugar_trans"/>
</dbReference>
<evidence type="ECO:0000256" key="2">
    <source>
        <dbReference type="ARBA" id="ARBA00004713"/>
    </source>
</evidence>
<dbReference type="RefSeq" id="WP_116167012.1">
    <property type="nucleotide sequence ID" value="NZ_QHJS02000057.1"/>
</dbReference>
<dbReference type="CDD" id="cd04194">
    <property type="entry name" value="GT8_A4GalT_like"/>
    <property type="match status" value="1"/>
</dbReference>